<keyword evidence="2" id="KW-1185">Reference proteome</keyword>
<dbReference type="EMBL" id="LGAA01000010">
    <property type="protein sequence ID" value="KPD03525.1"/>
    <property type="molecule type" value="Genomic_DNA"/>
</dbReference>
<comment type="caution">
    <text evidence="1">The sequence shown here is derived from an EMBL/GenBank/DDBJ whole genome shotgun (WGS) entry which is preliminary data.</text>
</comment>
<sequence length="37" mass="4308">MPILKLFDYQLDSKKNGDSYTVAIEFALFSCVMILRH</sequence>
<evidence type="ECO:0000313" key="2">
    <source>
        <dbReference type="Proteomes" id="UP000053226"/>
    </source>
</evidence>
<organism evidence="1 2">
    <name type="scientific">Moellerella wisconsensis ATCC 35017</name>
    <dbReference type="NCBI Taxonomy" id="1354267"/>
    <lineage>
        <taxon>Bacteria</taxon>
        <taxon>Pseudomonadati</taxon>
        <taxon>Pseudomonadota</taxon>
        <taxon>Gammaproteobacteria</taxon>
        <taxon>Enterobacterales</taxon>
        <taxon>Morganellaceae</taxon>
        <taxon>Moellerella</taxon>
    </lineage>
</organism>
<gene>
    <name evidence="1" type="ORF">M992_1116</name>
</gene>
<evidence type="ECO:0000313" key="1">
    <source>
        <dbReference type="EMBL" id="KPD03525.1"/>
    </source>
</evidence>
<protein>
    <submittedName>
        <fullName evidence="1">Uncharacterized protein</fullName>
    </submittedName>
</protein>
<reference evidence="1 2" key="1">
    <citation type="submission" date="2015-07" db="EMBL/GenBank/DDBJ databases">
        <title>ATOL: Assembling a taxonomically balanced genome-scale reconstruction of the evolutionary history of the Enterobacteriaceae.</title>
        <authorList>
            <person name="Plunkett G.III."/>
            <person name="Neeno-Eckwall E.C."/>
            <person name="Glasner J.D."/>
            <person name="Perna N.T."/>
        </authorList>
    </citation>
    <scope>NUCLEOTIDE SEQUENCE [LARGE SCALE GENOMIC DNA]</scope>
    <source>
        <strain evidence="1 2">ATCC 35017</strain>
    </source>
</reference>
<name>A0A0N1KJB6_9GAMM</name>
<proteinExistence type="predicted"/>
<dbReference type="AlphaFoldDB" id="A0A0N1KJB6"/>
<dbReference type="Proteomes" id="UP000053226">
    <property type="component" value="Unassembled WGS sequence"/>
</dbReference>
<accession>A0A0N1KJB6</accession>